<keyword evidence="2" id="KW-0732">Signal</keyword>
<evidence type="ECO:0000313" key="5">
    <source>
        <dbReference type="Proteomes" id="UP001283361"/>
    </source>
</evidence>
<dbReference type="Proteomes" id="UP001283361">
    <property type="component" value="Unassembled WGS sequence"/>
</dbReference>
<name>A0AAE0ZW70_9GAST</name>
<feature type="chain" id="PRO_5042051018" description="Death domain-containing protein" evidence="2">
    <location>
        <begin position="20"/>
        <end position="247"/>
    </location>
</feature>
<feature type="domain" description="Death" evidence="3">
    <location>
        <begin position="81"/>
        <end position="117"/>
    </location>
</feature>
<accession>A0AAE0ZW70</accession>
<gene>
    <name evidence="4" type="ORF">RRG08_060245</name>
</gene>
<sequence>MSRSSVSFLVLSYLARVAAVVDLNQQQIQYVADHLTYRKCLKLIDALNQNGFLLKEGGDETSTPSSQPLREDARRPCVIQLTNWCNGPGRDMTFDFLALRLREIGLQKVADTLSKKVLHETAEQLHRYFLDDPFKEMIPTKSLMLDKPPPTEELVPAPDLEDNQEKLFVAVTILGTICATFCTCVGVCLACPGLGRQVCRRACPEMCASCFEVALDNCGRFAKSFNQSANKHLFAAPQGRRGGPFMV</sequence>
<dbReference type="AlphaFoldDB" id="A0AAE0ZW70"/>
<dbReference type="InterPro" id="IPR000488">
    <property type="entry name" value="Death_dom"/>
</dbReference>
<dbReference type="GO" id="GO:0007165">
    <property type="term" value="P:signal transduction"/>
    <property type="evidence" value="ECO:0007669"/>
    <property type="project" value="InterPro"/>
</dbReference>
<proteinExistence type="predicted"/>
<evidence type="ECO:0000259" key="3">
    <source>
        <dbReference type="PROSITE" id="PS50017"/>
    </source>
</evidence>
<dbReference type="PROSITE" id="PS50017">
    <property type="entry name" value="DEATH_DOMAIN"/>
    <property type="match status" value="1"/>
</dbReference>
<feature type="transmembrane region" description="Helical" evidence="1">
    <location>
        <begin position="167"/>
        <end position="191"/>
    </location>
</feature>
<evidence type="ECO:0000256" key="2">
    <source>
        <dbReference type="SAM" id="SignalP"/>
    </source>
</evidence>
<protein>
    <recommendedName>
        <fullName evidence="3">Death domain-containing protein</fullName>
    </recommendedName>
</protein>
<feature type="signal peptide" evidence="2">
    <location>
        <begin position="1"/>
        <end position="19"/>
    </location>
</feature>
<comment type="caution">
    <text evidence="4">The sequence shown here is derived from an EMBL/GenBank/DDBJ whole genome shotgun (WGS) entry which is preliminary data.</text>
</comment>
<keyword evidence="1" id="KW-1133">Transmembrane helix</keyword>
<organism evidence="4 5">
    <name type="scientific">Elysia crispata</name>
    <name type="common">lettuce slug</name>
    <dbReference type="NCBI Taxonomy" id="231223"/>
    <lineage>
        <taxon>Eukaryota</taxon>
        <taxon>Metazoa</taxon>
        <taxon>Spiralia</taxon>
        <taxon>Lophotrochozoa</taxon>
        <taxon>Mollusca</taxon>
        <taxon>Gastropoda</taxon>
        <taxon>Heterobranchia</taxon>
        <taxon>Euthyneura</taxon>
        <taxon>Panpulmonata</taxon>
        <taxon>Sacoglossa</taxon>
        <taxon>Placobranchoidea</taxon>
        <taxon>Plakobranchidae</taxon>
        <taxon>Elysia</taxon>
    </lineage>
</organism>
<evidence type="ECO:0000313" key="4">
    <source>
        <dbReference type="EMBL" id="KAK3776530.1"/>
    </source>
</evidence>
<keyword evidence="1" id="KW-0812">Transmembrane</keyword>
<reference evidence="4" key="1">
    <citation type="journal article" date="2023" name="G3 (Bethesda)">
        <title>A reference genome for the long-term kleptoplast-retaining sea slug Elysia crispata morphotype clarki.</title>
        <authorList>
            <person name="Eastman K.E."/>
            <person name="Pendleton A.L."/>
            <person name="Shaikh M.A."/>
            <person name="Suttiyut T."/>
            <person name="Ogas R."/>
            <person name="Tomko P."/>
            <person name="Gavelis G."/>
            <person name="Widhalm J.R."/>
            <person name="Wisecaver J.H."/>
        </authorList>
    </citation>
    <scope>NUCLEOTIDE SEQUENCE</scope>
    <source>
        <strain evidence="4">ECLA1</strain>
    </source>
</reference>
<dbReference type="EMBL" id="JAWDGP010003204">
    <property type="protein sequence ID" value="KAK3776530.1"/>
    <property type="molecule type" value="Genomic_DNA"/>
</dbReference>
<keyword evidence="1" id="KW-0472">Membrane</keyword>
<evidence type="ECO:0000256" key="1">
    <source>
        <dbReference type="SAM" id="Phobius"/>
    </source>
</evidence>
<keyword evidence="5" id="KW-1185">Reference proteome</keyword>